<evidence type="ECO:0000256" key="2">
    <source>
        <dbReference type="ARBA" id="ARBA00022777"/>
    </source>
</evidence>
<dbReference type="RefSeq" id="WP_116555260.1">
    <property type="nucleotide sequence ID" value="NZ_QCZG01000027.1"/>
</dbReference>
<organism evidence="4 5">
    <name type="scientific">Pueribacillus theae</name>
    <dbReference type="NCBI Taxonomy" id="2171751"/>
    <lineage>
        <taxon>Bacteria</taxon>
        <taxon>Bacillati</taxon>
        <taxon>Bacillota</taxon>
        <taxon>Bacilli</taxon>
        <taxon>Bacillales</taxon>
        <taxon>Bacillaceae</taxon>
        <taxon>Pueribacillus</taxon>
    </lineage>
</organism>
<keyword evidence="1" id="KW-0808">Transferase</keyword>
<dbReference type="InterPro" id="IPR012893">
    <property type="entry name" value="HipA-like_C"/>
</dbReference>
<sequence length="293" mass="34522">MLKDVSDWEHIGYGGKSTLEKEELKSPNQLKYLIKYPRKVKVGVSWEDITEFVAAQIGTIFGLEMMKVEIVIRNGRRGCLLRNFVDEFGAKMYEEGGVLLTSLVEGYNELQESRLKNIDLIDAGFQMISKLEYWATIKEQFLNMLVFDILIGNQDRHPFNWLILYFDTEVKFSPIYDNGASLGFRFEDEKLMEMVSDVAKLNKYVRNTKVKAGLFERKYVKARDLLAYIQIHYSNELANSVKRLKNFDLDRYKQFIQSLELLSEVQKNWLKLIVPYRREKILEWIQKEGECYE</sequence>
<feature type="domain" description="HipA-like C-terminal" evidence="3">
    <location>
        <begin position="16"/>
        <end position="184"/>
    </location>
</feature>
<dbReference type="Proteomes" id="UP000245998">
    <property type="component" value="Unassembled WGS sequence"/>
</dbReference>
<dbReference type="Gene3D" id="1.10.1070.20">
    <property type="match status" value="1"/>
</dbReference>
<dbReference type="OrthoDB" id="9812605at2"/>
<comment type="caution">
    <text evidence="4">The sequence shown here is derived from an EMBL/GenBank/DDBJ whole genome shotgun (WGS) entry which is preliminary data.</text>
</comment>
<proteinExistence type="predicted"/>
<evidence type="ECO:0000313" key="5">
    <source>
        <dbReference type="Proteomes" id="UP000245998"/>
    </source>
</evidence>
<evidence type="ECO:0000256" key="1">
    <source>
        <dbReference type="ARBA" id="ARBA00022679"/>
    </source>
</evidence>
<keyword evidence="2" id="KW-0418">Kinase</keyword>
<dbReference type="GO" id="GO:0016301">
    <property type="term" value="F:kinase activity"/>
    <property type="evidence" value="ECO:0007669"/>
    <property type="project" value="UniProtKB-KW"/>
</dbReference>
<evidence type="ECO:0000313" key="4">
    <source>
        <dbReference type="EMBL" id="PWA09678.1"/>
    </source>
</evidence>
<dbReference type="EMBL" id="QCZG01000027">
    <property type="protein sequence ID" value="PWA09678.1"/>
    <property type="molecule type" value="Genomic_DNA"/>
</dbReference>
<evidence type="ECO:0000259" key="3">
    <source>
        <dbReference type="Pfam" id="PF07804"/>
    </source>
</evidence>
<dbReference type="Pfam" id="PF07804">
    <property type="entry name" value="HipA_C"/>
    <property type="match status" value="1"/>
</dbReference>
<protein>
    <recommendedName>
        <fullName evidence="3">HipA-like C-terminal domain-containing protein</fullName>
    </recommendedName>
</protein>
<dbReference type="AlphaFoldDB" id="A0A2U1JXZ9"/>
<reference evidence="4 5" key="1">
    <citation type="submission" date="2018-04" db="EMBL/GenBank/DDBJ databases">
        <title>Camelliibacillus theae gen. nov., sp. nov., isolated from Pu'er tea.</title>
        <authorList>
            <person name="Niu L."/>
        </authorList>
    </citation>
    <scope>NUCLEOTIDE SEQUENCE [LARGE SCALE GENOMIC DNA]</scope>
    <source>
        <strain evidence="4 5">T8</strain>
    </source>
</reference>
<accession>A0A2U1JXZ9</accession>
<keyword evidence="5" id="KW-1185">Reference proteome</keyword>
<gene>
    <name evidence="4" type="ORF">DCC39_12595</name>
</gene>
<name>A0A2U1JXZ9_9BACI</name>